<evidence type="ECO:0000256" key="1">
    <source>
        <dbReference type="SAM" id="Phobius"/>
    </source>
</evidence>
<keyword evidence="1" id="KW-0472">Membrane</keyword>
<keyword evidence="1" id="KW-1133">Transmembrane helix</keyword>
<keyword evidence="3" id="KW-1185">Reference proteome</keyword>
<feature type="transmembrane region" description="Helical" evidence="1">
    <location>
        <begin position="27"/>
        <end position="46"/>
    </location>
</feature>
<reference evidence="2 3" key="1">
    <citation type="submission" date="2020-08" db="EMBL/GenBank/DDBJ databases">
        <title>Genomic Encyclopedia of Type Strains, Phase IV (KMG-IV): sequencing the most valuable type-strain genomes for metagenomic binning, comparative biology and taxonomic classification.</title>
        <authorList>
            <person name="Goeker M."/>
        </authorList>
    </citation>
    <scope>NUCLEOTIDE SEQUENCE [LARGE SCALE GENOMIC DNA]</scope>
    <source>
        <strain evidence="2 3">DSM 19512</strain>
    </source>
</reference>
<protein>
    <submittedName>
        <fullName evidence="2">Uncharacterized protein</fullName>
    </submittedName>
</protein>
<dbReference type="EMBL" id="JACIDH010000003">
    <property type="protein sequence ID" value="MBB3878812.1"/>
    <property type="molecule type" value="Genomic_DNA"/>
</dbReference>
<sequence>MLLAPPLLWLAFLWSEPARTGLPAPVLGYGLAALAILPGLIGLGMLDLRRRTMLLILPLYVVAMAIVLVATLGVSGCILLGECG</sequence>
<evidence type="ECO:0000313" key="2">
    <source>
        <dbReference type="EMBL" id="MBB3878812.1"/>
    </source>
</evidence>
<dbReference type="RefSeq" id="WP_183951005.1">
    <property type="nucleotide sequence ID" value="NZ_JACIDH010000003.1"/>
</dbReference>
<organism evidence="2 3">
    <name type="scientific">Sphingomonas pseudosanguinis</name>
    <dbReference type="NCBI Taxonomy" id="413712"/>
    <lineage>
        <taxon>Bacteria</taxon>
        <taxon>Pseudomonadati</taxon>
        <taxon>Pseudomonadota</taxon>
        <taxon>Alphaproteobacteria</taxon>
        <taxon>Sphingomonadales</taxon>
        <taxon>Sphingomonadaceae</taxon>
        <taxon>Sphingomonas</taxon>
    </lineage>
</organism>
<evidence type="ECO:0000313" key="3">
    <source>
        <dbReference type="Proteomes" id="UP000538670"/>
    </source>
</evidence>
<accession>A0A7W6A8Z6</accession>
<gene>
    <name evidence="2" type="ORF">GGR48_001231</name>
</gene>
<keyword evidence="1" id="KW-0812">Transmembrane</keyword>
<comment type="caution">
    <text evidence="2">The sequence shown here is derived from an EMBL/GenBank/DDBJ whole genome shotgun (WGS) entry which is preliminary data.</text>
</comment>
<dbReference type="Proteomes" id="UP000538670">
    <property type="component" value="Unassembled WGS sequence"/>
</dbReference>
<name>A0A7W6A8Z6_9SPHN</name>
<proteinExistence type="predicted"/>
<feature type="transmembrane region" description="Helical" evidence="1">
    <location>
        <begin position="53"/>
        <end position="81"/>
    </location>
</feature>
<dbReference type="AlphaFoldDB" id="A0A7W6A8Z6"/>